<evidence type="ECO:0000256" key="4">
    <source>
        <dbReference type="ARBA" id="ARBA00023136"/>
    </source>
</evidence>
<keyword evidence="4" id="KW-0472">Membrane</keyword>
<comment type="caution">
    <text evidence="6">The sequence shown here is derived from an EMBL/GenBank/DDBJ whole genome shotgun (WGS) entry which is preliminary data.</text>
</comment>
<dbReference type="InterPro" id="IPR008521">
    <property type="entry name" value="Mg_trans_NIPA"/>
</dbReference>
<dbReference type="Proteomes" id="UP000237347">
    <property type="component" value="Unassembled WGS sequence"/>
</dbReference>
<reference evidence="6 7" key="1">
    <citation type="journal article" date="2018" name="Sci. Data">
        <title>The draft genome sequence of cork oak.</title>
        <authorList>
            <person name="Ramos A.M."/>
            <person name="Usie A."/>
            <person name="Barbosa P."/>
            <person name="Barros P.M."/>
            <person name="Capote T."/>
            <person name="Chaves I."/>
            <person name="Simoes F."/>
            <person name="Abreu I."/>
            <person name="Carrasquinho I."/>
            <person name="Faro C."/>
            <person name="Guimaraes J.B."/>
            <person name="Mendonca D."/>
            <person name="Nobrega F."/>
            <person name="Rodrigues L."/>
            <person name="Saibo N.J.M."/>
            <person name="Varela M.C."/>
            <person name="Egas C."/>
            <person name="Matos J."/>
            <person name="Miguel C.M."/>
            <person name="Oliveira M.M."/>
            <person name="Ricardo C.P."/>
            <person name="Goncalves S."/>
        </authorList>
    </citation>
    <scope>NUCLEOTIDE SEQUENCE [LARGE SCALE GENOMIC DNA]</scope>
    <source>
        <strain evidence="7">cv. HL8</strain>
    </source>
</reference>
<proteinExistence type="predicted"/>
<feature type="compositionally biased region" description="Basic and acidic residues" evidence="5">
    <location>
        <begin position="69"/>
        <end position="80"/>
    </location>
</feature>
<comment type="subcellular location">
    <subcellularLocation>
        <location evidence="1">Cell membrane</location>
        <topology evidence="1">Multi-pass membrane protein</topology>
    </subcellularLocation>
</comment>
<dbReference type="AlphaFoldDB" id="A0AAW0KMN5"/>
<dbReference type="EMBL" id="PKMF04000277">
    <property type="protein sequence ID" value="KAK7839698.1"/>
    <property type="molecule type" value="Genomic_DNA"/>
</dbReference>
<evidence type="ECO:0000256" key="2">
    <source>
        <dbReference type="ARBA" id="ARBA00022692"/>
    </source>
</evidence>
<name>A0AAW0KMN5_QUESU</name>
<protein>
    <submittedName>
        <fullName evidence="6">Magnesium transporter nipa4</fullName>
    </submittedName>
</protein>
<dbReference type="GO" id="GO:0005769">
    <property type="term" value="C:early endosome"/>
    <property type="evidence" value="ECO:0007669"/>
    <property type="project" value="UniProtKB-SubCell"/>
</dbReference>
<evidence type="ECO:0000256" key="5">
    <source>
        <dbReference type="SAM" id="MobiDB-lite"/>
    </source>
</evidence>
<evidence type="ECO:0000313" key="7">
    <source>
        <dbReference type="Proteomes" id="UP000237347"/>
    </source>
</evidence>
<sequence length="80" mass="9080">MMMILLFNYDWDRQSPTQVITEICGFVTILSGTFLLHKTKDMSDGLSLSMSMRLSKHSEEDGLNGEGIPLRRQESLRSSV</sequence>
<dbReference type="Pfam" id="PF05653">
    <property type="entry name" value="Mg_trans_NIPA"/>
    <property type="match status" value="1"/>
</dbReference>
<evidence type="ECO:0000256" key="3">
    <source>
        <dbReference type="ARBA" id="ARBA00022989"/>
    </source>
</evidence>
<dbReference type="GO" id="GO:0015095">
    <property type="term" value="F:magnesium ion transmembrane transporter activity"/>
    <property type="evidence" value="ECO:0007669"/>
    <property type="project" value="InterPro"/>
</dbReference>
<feature type="region of interest" description="Disordered" evidence="5">
    <location>
        <begin position="57"/>
        <end position="80"/>
    </location>
</feature>
<keyword evidence="7" id="KW-1185">Reference proteome</keyword>
<evidence type="ECO:0000313" key="6">
    <source>
        <dbReference type="EMBL" id="KAK7839698.1"/>
    </source>
</evidence>
<dbReference type="GO" id="GO:0016020">
    <property type="term" value="C:membrane"/>
    <property type="evidence" value="ECO:0007669"/>
    <property type="project" value="UniProtKB-SubCell"/>
</dbReference>
<keyword evidence="3" id="KW-1133">Transmembrane helix</keyword>
<organism evidence="6 7">
    <name type="scientific">Quercus suber</name>
    <name type="common">Cork oak</name>
    <dbReference type="NCBI Taxonomy" id="58331"/>
    <lineage>
        <taxon>Eukaryota</taxon>
        <taxon>Viridiplantae</taxon>
        <taxon>Streptophyta</taxon>
        <taxon>Embryophyta</taxon>
        <taxon>Tracheophyta</taxon>
        <taxon>Spermatophyta</taxon>
        <taxon>Magnoliopsida</taxon>
        <taxon>eudicotyledons</taxon>
        <taxon>Gunneridae</taxon>
        <taxon>Pentapetalae</taxon>
        <taxon>rosids</taxon>
        <taxon>fabids</taxon>
        <taxon>Fagales</taxon>
        <taxon>Fagaceae</taxon>
        <taxon>Quercus</taxon>
    </lineage>
</organism>
<evidence type="ECO:0000256" key="1">
    <source>
        <dbReference type="ARBA" id="ARBA00004651"/>
    </source>
</evidence>
<gene>
    <name evidence="6" type="ORF">CFP56_017580</name>
</gene>
<accession>A0AAW0KMN5</accession>
<keyword evidence="2" id="KW-0812">Transmembrane</keyword>